<dbReference type="PANTHER" id="PTHR26312:SF215">
    <property type="entry name" value="TPR REPEAT PROTEIN"/>
    <property type="match status" value="1"/>
</dbReference>
<gene>
    <name evidence="2" type="ORF">DS421_19g652630</name>
</gene>
<feature type="compositionally biased region" description="Gly residues" evidence="1">
    <location>
        <begin position="84"/>
        <end position="101"/>
    </location>
</feature>
<dbReference type="SUPFAM" id="SSF48452">
    <property type="entry name" value="TPR-like"/>
    <property type="match status" value="1"/>
</dbReference>
<name>A0A6B9V7Q3_ARAHY</name>
<dbReference type="EMBL" id="CP031001">
    <property type="protein sequence ID" value="QHN77429.1"/>
    <property type="molecule type" value="Genomic_DNA"/>
</dbReference>
<dbReference type="AlphaFoldDB" id="A0A6B9V7Q3"/>
<evidence type="ECO:0000256" key="1">
    <source>
        <dbReference type="SAM" id="MobiDB-lite"/>
    </source>
</evidence>
<feature type="compositionally biased region" description="Low complexity" evidence="1">
    <location>
        <begin position="1"/>
        <end position="16"/>
    </location>
</feature>
<evidence type="ECO:0000313" key="3">
    <source>
        <dbReference type="Proteomes" id="UP000464620"/>
    </source>
</evidence>
<feature type="compositionally biased region" description="Basic and acidic residues" evidence="1">
    <location>
        <begin position="48"/>
        <end position="61"/>
    </location>
</feature>
<protein>
    <submittedName>
        <fullName evidence="2">Uncharacterized protein</fullName>
    </submittedName>
</protein>
<dbReference type="PANTHER" id="PTHR26312">
    <property type="entry name" value="TETRATRICOPEPTIDE REPEAT PROTEIN 5"/>
    <property type="match status" value="1"/>
</dbReference>
<organism evidence="2 3">
    <name type="scientific">Arachis hypogaea</name>
    <name type="common">Peanut</name>
    <dbReference type="NCBI Taxonomy" id="3818"/>
    <lineage>
        <taxon>Eukaryota</taxon>
        <taxon>Viridiplantae</taxon>
        <taxon>Streptophyta</taxon>
        <taxon>Embryophyta</taxon>
        <taxon>Tracheophyta</taxon>
        <taxon>Spermatophyta</taxon>
        <taxon>Magnoliopsida</taxon>
        <taxon>eudicotyledons</taxon>
        <taxon>Gunneridae</taxon>
        <taxon>Pentapetalae</taxon>
        <taxon>rosids</taxon>
        <taxon>fabids</taxon>
        <taxon>Fabales</taxon>
        <taxon>Fabaceae</taxon>
        <taxon>Papilionoideae</taxon>
        <taxon>50 kb inversion clade</taxon>
        <taxon>dalbergioids sensu lato</taxon>
        <taxon>Dalbergieae</taxon>
        <taxon>Pterocarpus clade</taxon>
        <taxon>Arachis</taxon>
    </lineage>
</organism>
<dbReference type="InterPro" id="IPR011990">
    <property type="entry name" value="TPR-like_helical_dom_sf"/>
</dbReference>
<proteinExistence type="predicted"/>
<sequence>MLLRSSSTPIPTSFIPHSREPSSPEAERVLQFSRTRSFASPRQNLPDSSDHRSPTKHDNKSRIPRSNVLKSQHGTEIKESDQGSDGGKICGGSGRVPNGGGWESDKTHAYYQTMIQANPNNALLLGNYAKFLKEVRRDYPKAEEYLERAILANPGDATHMDDLVLENICDRVRKAGMMKKKQQQQQKIVQMS</sequence>
<reference evidence="2 3" key="1">
    <citation type="submission" date="2020-01" db="EMBL/GenBank/DDBJ databases">
        <title>Genome sequence of Arachis hypogaea, cultivar Shitouqi.</title>
        <authorList>
            <person name="Zhuang W."/>
            <person name="Chen H."/>
            <person name="Varshney R."/>
            <person name="Wang D."/>
            <person name="Ming R."/>
        </authorList>
    </citation>
    <scope>NUCLEOTIDE SEQUENCE [LARGE SCALE GENOMIC DNA]</scope>
    <source>
        <tissue evidence="2">Young leaf</tissue>
    </source>
</reference>
<feature type="compositionally biased region" description="Polar residues" evidence="1">
    <location>
        <begin position="32"/>
        <end position="47"/>
    </location>
</feature>
<feature type="compositionally biased region" description="Basic and acidic residues" evidence="1">
    <location>
        <begin position="17"/>
        <end position="28"/>
    </location>
</feature>
<feature type="region of interest" description="Disordered" evidence="1">
    <location>
        <begin position="1"/>
        <end position="101"/>
    </location>
</feature>
<dbReference type="Gene3D" id="1.25.40.10">
    <property type="entry name" value="Tetratricopeptide repeat domain"/>
    <property type="match status" value="1"/>
</dbReference>
<accession>A0A6B9V7Q3</accession>
<dbReference type="Proteomes" id="UP000464620">
    <property type="component" value="Chromosome B09"/>
</dbReference>
<evidence type="ECO:0000313" key="2">
    <source>
        <dbReference type="EMBL" id="QHN77429.1"/>
    </source>
</evidence>